<dbReference type="Gene3D" id="2.30.30.60">
    <property type="match status" value="1"/>
</dbReference>
<proteinExistence type="predicted"/>
<dbReference type="OrthoDB" id="9792218at2"/>
<dbReference type="GO" id="GO:0016020">
    <property type="term" value="C:membrane"/>
    <property type="evidence" value="ECO:0007669"/>
    <property type="project" value="UniProtKB-SubCell"/>
</dbReference>
<dbReference type="RefSeq" id="WP_089843572.1">
    <property type="nucleotide sequence ID" value="NZ_FOZL01000002.1"/>
</dbReference>
<sequence>MSILQANHRWFLAIFLFCAAIFLANAAHYILFRVLKRKEAEGTSEFAPGWGIQRHLAHPARAIFLITCTLFILPSIPHLPDNWEDIIRQGLIMSLILSLGWMAAGGVYVAQTLLLKKYDLNAENNVRARRVHTQFQLFRRLIIGFIMVVTLGALLWSFHDPRIWHYGTGLLASAGVASLVLATAAKSTASNVLAGLQIALTEPIRLDDVVIVQGEWGRIEEITTAYVVIRIWDQRRLIVPLSYFIENSFQNWTRESAEILGTAFLYVDYSIPVAELRAQLDRIVHPSKLWDGRVCGLQVTNLTEKTMELRCLMSSRNASESFDLRCLVREEMTAYIQQHYPDAFPTTRMSFQQTGTSTETSRSAPLPAFPKHRGTES</sequence>
<evidence type="ECO:0000256" key="3">
    <source>
        <dbReference type="ARBA" id="ARBA00022989"/>
    </source>
</evidence>
<keyword evidence="2 6" id="KW-0812">Transmembrane</keyword>
<dbReference type="AlphaFoldDB" id="A0A1I6N0L3"/>
<feature type="region of interest" description="Disordered" evidence="5">
    <location>
        <begin position="351"/>
        <end position="377"/>
    </location>
</feature>
<evidence type="ECO:0000259" key="7">
    <source>
        <dbReference type="Pfam" id="PF00924"/>
    </source>
</evidence>
<feature type="transmembrane region" description="Helical" evidence="6">
    <location>
        <begin position="12"/>
        <end position="32"/>
    </location>
</feature>
<keyword evidence="9" id="KW-1185">Reference proteome</keyword>
<dbReference type="EMBL" id="FOZL01000002">
    <property type="protein sequence ID" value="SFS21505.1"/>
    <property type="molecule type" value="Genomic_DNA"/>
</dbReference>
<dbReference type="Proteomes" id="UP000199024">
    <property type="component" value="Unassembled WGS sequence"/>
</dbReference>
<protein>
    <submittedName>
        <fullName evidence="8">Small-conductance mechanosensitive channel</fullName>
    </submittedName>
</protein>
<dbReference type="InterPro" id="IPR010920">
    <property type="entry name" value="LSM_dom_sf"/>
</dbReference>
<comment type="subcellular location">
    <subcellularLocation>
        <location evidence="1">Membrane</location>
    </subcellularLocation>
</comment>
<evidence type="ECO:0000313" key="8">
    <source>
        <dbReference type="EMBL" id="SFS21505.1"/>
    </source>
</evidence>
<dbReference type="PANTHER" id="PTHR30566">
    <property type="entry name" value="YNAI-RELATED MECHANOSENSITIVE ION CHANNEL"/>
    <property type="match status" value="1"/>
</dbReference>
<dbReference type="SUPFAM" id="SSF50182">
    <property type="entry name" value="Sm-like ribonucleoproteins"/>
    <property type="match status" value="1"/>
</dbReference>
<evidence type="ECO:0000256" key="5">
    <source>
        <dbReference type="SAM" id="MobiDB-lite"/>
    </source>
</evidence>
<feature type="compositionally biased region" description="Polar residues" evidence="5">
    <location>
        <begin position="351"/>
        <end position="363"/>
    </location>
</feature>
<dbReference type="InterPro" id="IPR006685">
    <property type="entry name" value="MscS_channel_2nd"/>
</dbReference>
<feature type="domain" description="Mechanosensitive ion channel MscS" evidence="7">
    <location>
        <begin position="188"/>
        <end position="254"/>
    </location>
</feature>
<evidence type="ECO:0000313" key="9">
    <source>
        <dbReference type="Proteomes" id="UP000199024"/>
    </source>
</evidence>
<feature type="transmembrane region" description="Helical" evidence="6">
    <location>
        <begin position="163"/>
        <end position="184"/>
    </location>
</feature>
<reference evidence="8 9" key="1">
    <citation type="submission" date="2016-10" db="EMBL/GenBank/DDBJ databases">
        <authorList>
            <person name="de Groot N.N."/>
        </authorList>
    </citation>
    <scope>NUCLEOTIDE SEQUENCE [LARGE SCALE GENOMIC DNA]</scope>
    <source>
        <strain evidence="8 9">DSM 21001</strain>
    </source>
</reference>
<dbReference type="STRING" id="474950.SAMN05421771_4223"/>
<dbReference type="PANTHER" id="PTHR30566:SF25">
    <property type="entry name" value="INNER MEMBRANE PROTEIN"/>
    <property type="match status" value="1"/>
</dbReference>
<name>A0A1I6N0L3_9BACT</name>
<keyword evidence="3 6" id="KW-1133">Transmembrane helix</keyword>
<feature type="transmembrane region" description="Helical" evidence="6">
    <location>
        <begin position="137"/>
        <end position="157"/>
    </location>
</feature>
<evidence type="ECO:0000256" key="6">
    <source>
        <dbReference type="SAM" id="Phobius"/>
    </source>
</evidence>
<feature type="transmembrane region" description="Helical" evidence="6">
    <location>
        <begin position="91"/>
        <end position="110"/>
    </location>
</feature>
<dbReference type="GO" id="GO:0008381">
    <property type="term" value="F:mechanosensitive monoatomic ion channel activity"/>
    <property type="evidence" value="ECO:0007669"/>
    <property type="project" value="UniProtKB-ARBA"/>
</dbReference>
<dbReference type="InterPro" id="IPR023408">
    <property type="entry name" value="MscS_beta-dom_sf"/>
</dbReference>
<evidence type="ECO:0000256" key="4">
    <source>
        <dbReference type="ARBA" id="ARBA00023136"/>
    </source>
</evidence>
<organism evidence="8 9">
    <name type="scientific">Granulicella pectinivorans</name>
    <dbReference type="NCBI Taxonomy" id="474950"/>
    <lineage>
        <taxon>Bacteria</taxon>
        <taxon>Pseudomonadati</taxon>
        <taxon>Acidobacteriota</taxon>
        <taxon>Terriglobia</taxon>
        <taxon>Terriglobales</taxon>
        <taxon>Acidobacteriaceae</taxon>
        <taxon>Granulicella</taxon>
    </lineage>
</organism>
<feature type="transmembrane region" description="Helical" evidence="6">
    <location>
        <begin position="62"/>
        <end position="79"/>
    </location>
</feature>
<gene>
    <name evidence="8" type="ORF">SAMN05421771_4223</name>
</gene>
<keyword evidence="4 6" id="KW-0472">Membrane</keyword>
<evidence type="ECO:0000256" key="2">
    <source>
        <dbReference type="ARBA" id="ARBA00022692"/>
    </source>
</evidence>
<dbReference type="Pfam" id="PF00924">
    <property type="entry name" value="MS_channel_2nd"/>
    <property type="match status" value="1"/>
</dbReference>
<accession>A0A1I6N0L3</accession>
<dbReference type="Gene3D" id="1.10.287.1260">
    <property type="match status" value="1"/>
</dbReference>
<evidence type="ECO:0000256" key="1">
    <source>
        <dbReference type="ARBA" id="ARBA00004370"/>
    </source>
</evidence>